<dbReference type="EMBL" id="MF285618">
    <property type="protein sequence ID" value="ATA65495.1"/>
    <property type="molecule type" value="Genomic_DNA"/>
</dbReference>
<protein>
    <submittedName>
        <fullName evidence="1">Uncharacterized protein</fullName>
    </submittedName>
</protein>
<evidence type="ECO:0000313" key="2">
    <source>
        <dbReference type="Proteomes" id="UP000223363"/>
    </source>
</evidence>
<accession>A0A289Z7G2</accession>
<name>A0A289Z7G2_9CAUD</name>
<proteinExistence type="predicted"/>
<dbReference type="Proteomes" id="UP000223363">
    <property type="component" value="Segment"/>
</dbReference>
<gene>
    <name evidence="1" type="ORF">2050HW_00160</name>
</gene>
<reference evidence="2" key="1">
    <citation type="submission" date="2017-06" db="EMBL/GenBank/DDBJ databases">
        <authorList>
            <person name="Zhao X."/>
        </authorList>
    </citation>
    <scope>NUCLEOTIDE SEQUENCE [LARGE SCALE GENOMIC DNA]</scope>
</reference>
<organism evidence="1 2">
    <name type="scientific">Serratia phage vB_SmaM_ 2050HW</name>
    <dbReference type="NCBI Taxonomy" id="2024252"/>
    <lineage>
        <taxon>Viruses</taxon>
        <taxon>Duplodnaviria</taxon>
        <taxon>Heunggongvirae</taxon>
        <taxon>Uroviricota</taxon>
        <taxon>Caudoviricetes</taxon>
        <taxon>Chimalliviridae</taxon>
        <taxon>Moabitevirus</taxon>
        <taxon>Moabitevirus mv2050HW</taxon>
    </lineage>
</organism>
<keyword evidence="2" id="KW-1185">Reference proteome</keyword>
<sequence length="89" mass="10479">MRTLSYYSAMDQSPAKFKRASHTLSFLSFKTTVPFRIINRLTLKNAIKLAKKEGYNSDKDWREYPCKWHLRPDYELEQCACEPPCKGTK</sequence>
<evidence type="ECO:0000313" key="1">
    <source>
        <dbReference type="EMBL" id="ATA65495.1"/>
    </source>
</evidence>